<dbReference type="GO" id="GO:0005249">
    <property type="term" value="F:voltage-gated potassium channel activity"/>
    <property type="evidence" value="ECO:0007669"/>
    <property type="project" value="TreeGrafter"/>
</dbReference>
<feature type="domain" description="Cyclic nucleotide-binding" evidence="9">
    <location>
        <begin position="98"/>
        <end position="166"/>
    </location>
</feature>
<keyword evidence="4" id="KW-1133">Transmembrane helix</keyword>
<evidence type="ECO:0000256" key="4">
    <source>
        <dbReference type="ARBA" id="ARBA00022989"/>
    </source>
</evidence>
<dbReference type="PANTHER" id="PTHR45638">
    <property type="entry name" value="CYCLIC NUCLEOTIDE-GATED CATION CHANNEL SUBUNIT A"/>
    <property type="match status" value="1"/>
</dbReference>
<dbReference type="eggNOG" id="KOG0500">
    <property type="taxonomic scope" value="Eukaryota"/>
</dbReference>
<keyword evidence="3" id="KW-0812">Transmembrane</keyword>
<dbReference type="SUPFAM" id="SSF51206">
    <property type="entry name" value="cAMP-binding domain-like"/>
    <property type="match status" value="1"/>
</dbReference>
<dbReference type="Proteomes" id="UP000054350">
    <property type="component" value="Unassembled WGS sequence"/>
</dbReference>
<dbReference type="GO" id="GO:0016020">
    <property type="term" value="C:membrane"/>
    <property type="evidence" value="ECO:0007669"/>
    <property type="project" value="UniProtKB-SubCell"/>
</dbReference>
<proteinExistence type="predicted"/>
<evidence type="ECO:0000313" key="10">
    <source>
        <dbReference type="EMBL" id="KNE67794.1"/>
    </source>
</evidence>
<dbReference type="Gene3D" id="2.60.120.10">
    <property type="entry name" value="Jelly Rolls"/>
    <property type="match status" value="1"/>
</dbReference>
<evidence type="ECO:0000256" key="2">
    <source>
        <dbReference type="ARBA" id="ARBA00022448"/>
    </source>
</evidence>
<comment type="subcellular location">
    <subcellularLocation>
        <location evidence="1">Membrane</location>
        <topology evidence="1">Multi-pass membrane protein</topology>
    </subcellularLocation>
</comment>
<dbReference type="PROSITE" id="PS50042">
    <property type="entry name" value="CNMP_BINDING_3"/>
    <property type="match status" value="1"/>
</dbReference>
<reference evidence="11" key="2">
    <citation type="submission" date="2009-11" db="EMBL/GenBank/DDBJ databases">
        <title>The Genome Sequence of Allomyces macrogynus strain ATCC 38327.</title>
        <authorList>
            <consortium name="The Broad Institute Genome Sequencing Platform"/>
            <person name="Russ C."/>
            <person name="Cuomo C."/>
            <person name="Shea T."/>
            <person name="Young S.K."/>
            <person name="Zeng Q."/>
            <person name="Koehrsen M."/>
            <person name="Haas B."/>
            <person name="Borodovsky M."/>
            <person name="Guigo R."/>
            <person name="Alvarado L."/>
            <person name="Berlin A."/>
            <person name="Borenstein D."/>
            <person name="Chen Z."/>
            <person name="Engels R."/>
            <person name="Freedman E."/>
            <person name="Gellesch M."/>
            <person name="Goldberg J."/>
            <person name="Griggs A."/>
            <person name="Gujja S."/>
            <person name="Heiman D."/>
            <person name="Hepburn T."/>
            <person name="Howarth C."/>
            <person name="Jen D."/>
            <person name="Larson L."/>
            <person name="Lewis B."/>
            <person name="Mehta T."/>
            <person name="Park D."/>
            <person name="Pearson M."/>
            <person name="Roberts A."/>
            <person name="Saif S."/>
            <person name="Shenoy N."/>
            <person name="Sisk P."/>
            <person name="Stolte C."/>
            <person name="Sykes S."/>
            <person name="Walk T."/>
            <person name="White J."/>
            <person name="Yandava C."/>
            <person name="Burger G."/>
            <person name="Gray M.W."/>
            <person name="Holland P.W.H."/>
            <person name="King N."/>
            <person name="Lang F.B.F."/>
            <person name="Roger A.J."/>
            <person name="Ruiz-Trillo I."/>
            <person name="Lander E."/>
            <person name="Nusbaum C."/>
        </authorList>
    </citation>
    <scope>NUCLEOTIDE SEQUENCE [LARGE SCALE GENOMIC DNA]</scope>
    <source>
        <strain evidence="11">ATCC 38327</strain>
    </source>
</reference>
<dbReference type="CDD" id="cd00038">
    <property type="entry name" value="CAP_ED"/>
    <property type="match status" value="1"/>
</dbReference>
<sequence>MITGVFLYGYVSGTITSSLSNLDSRRVSYRQKVEAIKQYMLDQNMDKTMQKRVTGWYEYTWERNKGIDVINVFNDLPTNFRAEVALSLNEDILDKVPMFKDTSLGFRRMLSIAMRINFFTADTFVVHRGEIGKEMFFVVQGRVDMLNNGGEAMHSMVEGSFFGTFP</sequence>
<evidence type="ECO:0000256" key="1">
    <source>
        <dbReference type="ARBA" id="ARBA00004141"/>
    </source>
</evidence>
<name>A0A0L0SZM0_ALLM3</name>
<dbReference type="VEuPathDB" id="FungiDB:AMAG_12516"/>
<gene>
    <name evidence="10" type="ORF">AMAG_12516</name>
</gene>
<dbReference type="PANTHER" id="PTHR45638:SF19">
    <property type="entry name" value="CYCLIC NUCLEOTIDE-BINDING DOMAIN-CONTAINING PROTEIN"/>
    <property type="match status" value="1"/>
</dbReference>
<dbReference type="Gene3D" id="1.10.287.630">
    <property type="entry name" value="Helix hairpin bin"/>
    <property type="match status" value="1"/>
</dbReference>
<organism evidence="10 11">
    <name type="scientific">Allomyces macrogynus (strain ATCC 38327)</name>
    <name type="common">Allomyces javanicus var. macrogynus</name>
    <dbReference type="NCBI Taxonomy" id="578462"/>
    <lineage>
        <taxon>Eukaryota</taxon>
        <taxon>Fungi</taxon>
        <taxon>Fungi incertae sedis</taxon>
        <taxon>Blastocladiomycota</taxon>
        <taxon>Blastocladiomycetes</taxon>
        <taxon>Blastocladiales</taxon>
        <taxon>Blastocladiaceae</taxon>
        <taxon>Allomyces</taxon>
    </lineage>
</organism>
<keyword evidence="11" id="KW-1185">Reference proteome</keyword>
<dbReference type="InterPro" id="IPR000595">
    <property type="entry name" value="cNMP-bd_dom"/>
</dbReference>
<keyword evidence="5" id="KW-0406">Ion transport</keyword>
<dbReference type="FunFam" id="1.10.287.630:FF:000001">
    <property type="entry name" value="Cyclic nucleotide-gated channel alpha 3"/>
    <property type="match status" value="1"/>
</dbReference>
<dbReference type="InterPro" id="IPR018490">
    <property type="entry name" value="cNMP-bd_dom_sf"/>
</dbReference>
<dbReference type="OrthoDB" id="415460at2759"/>
<evidence type="ECO:0000256" key="8">
    <source>
        <dbReference type="ARBA" id="ARBA00023303"/>
    </source>
</evidence>
<keyword evidence="2" id="KW-0813">Transport</keyword>
<dbReference type="AlphaFoldDB" id="A0A0L0SZM0"/>
<evidence type="ECO:0000256" key="3">
    <source>
        <dbReference type="ARBA" id="ARBA00022692"/>
    </source>
</evidence>
<keyword evidence="7" id="KW-1071">Ligand-gated ion channel</keyword>
<keyword evidence="6" id="KW-0472">Membrane</keyword>
<evidence type="ECO:0000256" key="5">
    <source>
        <dbReference type="ARBA" id="ARBA00023065"/>
    </source>
</evidence>
<accession>A0A0L0SZM0</accession>
<dbReference type="GO" id="GO:0005221">
    <property type="term" value="F:intracellularly cyclic nucleotide-activated monoatomic cation channel activity"/>
    <property type="evidence" value="ECO:0007669"/>
    <property type="project" value="InterPro"/>
</dbReference>
<evidence type="ECO:0000256" key="6">
    <source>
        <dbReference type="ARBA" id="ARBA00023136"/>
    </source>
</evidence>
<dbReference type="InterPro" id="IPR014710">
    <property type="entry name" value="RmlC-like_jellyroll"/>
</dbReference>
<evidence type="ECO:0000259" key="9">
    <source>
        <dbReference type="PROSITE" id="PS50042"/>
    </source>
</evidence>
<dbReference type="OMA" id="DWYYHWL"/>
<dbReference type="STRING" id="578462.A0A0L0SZM0"/>
<protein>
    <recommendedName>
        <fullName evidence="9">Cyclic nucleotide-binding domain-containing protein</fullName>
    </recommendedName>
</protein>
<dbReference type="PROSITE" id="PS00888">
    <property type="entry name" value="CNMP_BINDING_1"/>
    <property type="match status" value="1"/>
</dbReference>
<evidence type="ECO:0000313" key="11">
    <source>
        <dbReference type="Proteomes" id="UP000054350"/>
    </source>
</evidence>
<dbReference type="GO" id="GO:0044877">
    <property type="term" value="F:protein-containing complex binding"/>
    <property type="evidence" value="ECO:0007669"/>
    <property type="project" value="TreeGrafter"/>
</dbReference>
<evidence type="ECO:0000256" key="7">
    <source>
        <dbReference type="ARBA" id="ARBA00023286"/>
    </source>
</evidence>
<keyword evidence="8" id="KW-0407">Ion channel</keyword>
<dbReference type="EMBL" id="GG745354">
    <property type="protein sequence ID" value="KNE67794.1"/>
    <property type="molecule type" value="Genomic_DNA"/>
</dbReference>
<reference evidence="10 11" key="1">
    <citation type="submission" date="2009-11" db="EMBL/GenBank/DDBJ databases">
        <title>Annotation of Allomyces macrogynus ATCC 38327.</title>
        <authorList>
            <consortium name="The Broad Institute Genome Sequencing Platform"/>
            <person name="Russ C."/>
            <person name="Cuomo C."/>
            <person name="Burger G."/>
            <person name="Gray M.W."/>
            <person name="Holland P.W.H."/>
            <person name="King N."/>
            <person name="Lang F.B.F."/>
            <person name="Roger A.J."/>
            <person name="Ruiz-Trillo I."/>
            <person name="Young S.K."/>
            <person name="Zeng Q."/>
            <person name="Gargeya S."/>
            <person name="Fitzgerald M."/>
            <person name="Haas B."/>
            <person name="Abouelleil A."/>
            <person name="Alvarado L."/>
            <person name="Arachchi H.M."/>
            <person name="Berlin A."/>
            <person name="Chapman S.B."/>
            <person name="Gearin G."/>
            <person name="Goldberg J."/>
            <person name="Griggs A."/>
            <person name="Gujja S."/>
            <person name="Hansen M."/>
            <person name="Heiman D."/>
            <person name="Howarth C."/>
            <person name="Larimer J."/>
            <person name="Lui A."/>
            <person name="MacDonald P.J.P."/>
            <person name="McCowen C."/>
            <person name="Montmayeur A."/>
            <person name="Murphy C."/>
            <person name="Neiman D."/>
            <person name="Pearson M."/>
            <person name="Priest M."/>
            <person name="Roberts A."/>
            <person name="Saif S."/>
            <person name="Shea T."/>
            <person name="Sisk P."/>
            <person name="Stolte C."/>
            <person name="Sykes S."/>
            <person name="Wortman J."/>
            <person name="Nusbaum C."/>
            <person name="Birren B."/>
        </authorList>
    </citation>
    <scope>NUCLEOTIDE SEQUENCE [LARGE SCALE GENOMIC DNA]</scope>
    <source>
        <strain evidence="10 11">ATCC 38327</strain>
    </source>
</reference>
<dbReference type="InterPro" id="IPR018488">
    <property type="entry name" value="cNMP-bd_CS"/>
</dbReference>
<dbReference type="InterPro" id="IPR050866">
    <property type="entry name" value="CNG_cation_channel"/>
</dbReference>